<dbReference type="SUPFAM" id="SSF56112">
    <property type="entry name" value="Protein kinase-like (PK-like)"/>
    <property type="match status" value="1"/>
</dbReference>
<evidence type="ECO:0000313" key="3">
    <source>
        <dbReference type="Proteomes" id="UP000023152"/>
    </source>
</evidence>
<reference evidence="2 3" key="1">
    <citation type="journal article" date="2013" name="Curr. Biol.">
        <title>The Genome of the Foraminiferan Reticulomyxa filosa.</title>
        <authorList>
            <person name="Glockner G."/>
            <person name="Hulsmann N."/>
            <person name="Schleicher M."/>
            <person name="Noegel A.A."/>
            <person name="Eichinger L."/>
            <person name="Gallinger C."/>
            <person name="Pawlowski J."/>
            <person name="Sierra R."/>
            <person name="Euteneuer U."/>
            <person name="Pillet L."/>
            <person name="Moustafa A."/>
            <person name="Platzer M."/>
            <person name="Groth M."/>
            <person name="Szafranski K."/>
            <person name="Schliwa M."/>
        </authorList>
    </citation>
    <scope>NUCLEOTIDE SEQUENCE [LARGE SCALE GENOMIC DNA]</scope>
</reference>
<keyword evidence="1" id="KW-0812">Transmembrane</keyword>
<keyword evidence="3" id="KW-1185">Reference proteome</keyword>
<keyword evidence="2" id="KW-0808">Transferase</keyword>
<accession>X6N386</accession>
<evidence type="ECO:0000313" key="2">
    <source>
        <dbReference type="EMBL" id="ETO19772.1"/>
    </source>
</evidence>
<sequence length="129" mass="15185">MVTGKRCFGGDIREIVREKIEKGEWGVPQNDVLISDLCRHFIESLLTIDSQKRPSAKLALFHPWLCDESNDLSIAENLTFLEKSIQQWNYLTEEVFIFIFAFLFLLLLSIFVQIFIFFLFGYYTLHKIL</sequence>
<dbReference type="GO" id="GO:0016301">
    <property type="term" value="F:kinase activity"/>
    <property type="evidence" value="ECO:0007669"/>
    <property type="project" value="UniProtKB-KW"/>
</dbReference>
<keyword evidence="1" id="KW-1133">Transmembrane helix</keyword>
<gene>
    <name evidence="2" type="ORF">RFI_17457</name>
</gene>
<keyword evidence="1" id="KW-0472">Membrane</keyword>
<dbReference type="InterPro" id="IPR011009">
    <property type="entry name" value="Kinase-like_dom_sf"/>
</dbReference>
<dbReference type="AlphaFoldDB" id="X6N386"/>
<protein>
    <submittedName>
        <fullName evidence="2">Protein kinase</fullName>
    </submittedName>
</protein>
<dbReference type="EMBL" id="ASPP01013291">
    <property type="protein sequence ID" value="ETO19772.1"/>
    <property type="molecule type" value="Genomic_DNA"/>
</dbReference>
<evidence type="ECO:0000256" key="1">
    <source>
        <dbReference type="SAM" id="Phobius"/>
    </source>
</evidence>
<dbReference type="OrthoDB" id="10252171at2759"/>
<name>X6N386_RETFI</name>
<dbReference type="Proteomes" id="UP000023152">
    <property type="component" value="Unassembled WGS sequence"/>
</dbReference>
<dbReference type="Gene3D" id="1.10.510.10">
    <property type="entry name" value="Transferase(Phosphotransferase) domain 1"/>
    <property type="match status" value="1"/>
</dbReference>
<keyword evidence="2" id="KW-0418">Kinase</keyword>
<proteinExistence type="predicted"/>
<comment type="caution">
    <text evidence="2">The sequence shown here is derived from an EMBL/GenBank/DDBJ whole genome shotgun (WGS) entry which is preliminary data.</text>
</comment>
<feature type="transmembrane region" description="Helical" evidence="1">
    <location>
        <begin position="95"/>
        <end position="123"/>
    </location>
</feature>
<organism evidence="2 3">
    <name type="scientific">Reticulomyxa filosa</name>
    <dbReference type="NCBI Taxonomy" id="46433"/>
    <lineage>
        <taxon>Eukaryota</taxon>
        <taxon>Sar</taxon>
        <taxon>Rhizaria</taxon>
        <taxon>Retaria</taxon>
        <taxon>Foraminifera</taxon>
        <taxon>Monothalamids</taxon>
        <taxon>Reticulomyxidae</taxon>
        <taxon>Reticulomyxa</taxon>
    </lineage>
</organism>